<dbReference type="RefSeq" id="WP_263337200.1">
    <property type="nucleotide sequence ID" value="NZ_JAOVQO010000012.1"/>
</dbReference>
<organism evidence="2 3">
    <name type="scientific">Albidovulum salinarum</name>
    <dbReference type="NCBI Taxonomy" id="2984153"/>
    <lineage>
        <taxon>Bacteria</taxon>
        <taxon>Pseudomonadati</taxon>
        <taxon>Pseudomonadota</taxon>
        <taxon>Alphaproteobacteria</taxon>
        <taxon>Rhodobacterales</taxon>
        <taxon>Paracoccaceae</taxon>
        <taxon>Albidovulum</taxon>
    </lineage>
</organism>
<dbReference type="Proteomes" id="UP001209535">
    <property type="component" value="Unassembled WGS sequence"/>
</dbReference>
<keyword evidence="1" id="KW-0472">Membrane</keyword>
<dbReference type="EMBL" id="JAOVQO010000012">
    <property type="protein sequence ID" value="MCU9849065.1"/>
    <property type="molecule type" value="Genomic_DNA"/>
</dbReference>
<keyword evidence="1" id="KW-1133">Transmembrane helix</keyword>
<keyword evidence="3" id="KW-1185">Reference proteome</keyword>
<evidence type="ECO:0000256" key="1">
    <source>
        <dbReference type="SAM" id="Phobius"/>
    </source>
</evidence>
<feature type="transmembrane region" description="Helical" evidence="1">
    <location>
        <begin position="20"/>
        <end position="41"/>
    </location>
</feature>
<proteinExistence type="predicted"/>
<reference evidence="2 3" key="1">
    <citation type="submission" date="2022-10" db="EMBL/GenBank/DDBJ databases">
        <title>Defluviimonas sp. nov., isolated from ocean surface sediments.</title>
        <authorList>
            <person name="He W."/>
            <person name="Wang L."/>
            <person name="Zhang D.-F."/>
        </authorList>
    </citation>
    <scope>NUCLEOTIDE SEQUENCE [LARGE SCALE GENOMIC DNA]</scope>
    <source>
        <strain evidence="2 3">WL0024</strain>
    </source>
</reference>
<sequence length="42" mass="4466">MKDRFLRIANKEKLTRAAHATVFGTGLLSLTISISASAASAF</sequence>
<gene>
    <name evidence="2" type="ORF">OEZ60_13740</name>
</gene>
<comment type="caution">
    <text evidence="2">The sequence shown here is derived from an EMBL/GenBank/DDBJ whole genome shotgun (WGS) entry which is preliminary data.</text>
</comment>
<keyword evidence="1" id="KW-0812">Transmembrane</keyword>
<accession>A0ABT2X622</accession>
<evidence type="ECO:0000313" key="3">
    <source>
        <dbReference type="Proteomes" id="UP001209535"/>
    </source>
</evidence>
<protein>
    <submittedName>
        <fullName evidence="2">Uncharacterized protein</fullName>
    </submittedName>
</protein>
<evidence type="ECO:0000313" key="2">
    <source>
        <dbReference type="EMBL" id="MCU9849065.1"/>
    </source>
</evidence>
<name>A0ABT2X622_9RHOB</name>